<dbReference type="PANTHER" id="PTHR13232:SF10">
    <property type="entry name" value="NAD(P)H-HYDRATE EPIMERASE"/>
    <property type="match status" value="1"/>
</dbReference>
<comment type="cofactor">
    <cofactor evidence="10">
        <name>K(+)</name>
        <dbReference type="ChEBI" id="CHEBI:29103"/>
    </cofactor>
    <text evidence="10">Binds 1 potassium ion per subunit.</text>
</comment>
<evidence type="ECO:0000256" key="1">
    <source>
        <dbReference type="ARBA" id="ARBA00000013"/>
    </source>
</evidence>
<comment type="catalytic activity">
    <reaction evidence="1 10">
        <text>(6R)-NADHX = (6S)-NADHX</text>
        <dbReference type="Rhea" id="RHEA:32215"/>
        <dbReference type="ChEBI" id="CHEBI:64074"/>
        <dbReference type="ChEBI" id="CHEBI:64075"/>
        <dbReference type="EC" id="5.1.99.6"/>
    </reaction>
</comment>
<name>A0AAV5R0Q4_PICKL</name>
<dbReference type="HAMAP" id="MF_01966">
    <property type="entry name" value="NADHX_epimerase"/>
    <property type="match status" value="1"/>
</dbReference>
<dbReference type="AlphaFoldDB" id="A0AAV5R0Q4"/>
<keyword evidence="13" id="KW-1185">Reference proteome</keyword>
<comment type="similarity">
    <text evidence="10">Belongs to the NnrE/AIBP family.</text>
</comment>
<sequence>MMKPLSAKTAAELDASLMSTLGYTLEQLMELAGLSVAQSIYKEYNPINYPNATIICGPGNNGGDGLVAARHLKLFGYEKINVIYPIKGKNPFYDKLITQLKMFNIEVNDKLNNEILNNSNLIIDSMFGFSFHPPLRDPFDSILSTIIKSKNENNDRKIIAVDIPSGWDVDDGPIKDSITENYMPDMLISLTAPKPCSLKISPITNHYLGGRFISKNIADKWGFEVPNYKGVDQCIKLN</sequence>
<dbReference type="EMBL" id="BTGB01000001">
    <property type="protein sequence ID" value="GMM44850.1"/>
    <property type="molecule type" value="Genomic_DNA"/>
</dbReference>
<keyword evidence="4 10" id="KW-0479">Metal-binding</keyword>
<dbReference type="Pfam" id="PF03853">
    <property type="entry name" value="YjeF_N"/>
    <property type="match status" value="1"/>
</dbReference>
<organism evidence="12 13">
    <name type="scientific">Pichia kluyveri</name>
    <name type="common">Yeast</name>
    <dbReference type="NCBI Taxonomy" id="36015"/>
    <lineage>
        <taxon>Eukaryota</taxon>
        <taxon>Fungi</taxon>
        <taxon>Dikarya</taxon>
        <taxon>Ascomycota</taxon>
        <taxon>Saccharomycotina</taxon>
        <taxon>Pichiomycetes</taxon>
        <taxon>Pichiales</taxon>
        <taxon>Pichiaceae</taxon>
        <taxon>Pichia</taxon>
    </lineage>
</organism>
<reference evidence="12 13" key="1">
    <citation type="journal article" date="2023" name="Elife">
        <title>Identification of key yeast species and microbe-microbe interactions impacting larval growth of Drosophila in the wild.</title>
        <authorList>
            <person name="Mure A."/>
            <person name="Sugiura Y."/>
            <person name="Maeda R."/>
            <person name="Honda K."/>
            <person name="Sakurai N."/>
            <person name="Takahashi Y."/>
            <person name="Watada M."/>
            <person name="Katoh T."/>
            <person name="Gotoh A."/>
            <person name="Gotoh Y."/>
            <person name="Taniguchi I."/>
            <person name="Nakamura K."/>
            <person name="Hayashi T."/>
            <person name="Katayama T."/>
            <person name="Uemura T."/>
            <person name="Hattori Y."/>
        </authorList>
    </citation>
    <scope>NUCLEOTIDE SEQUENCE [LARGE SCALE GENOMIC DNA]</scope>
    <source>
        <strain evidence="12 13">PK-24</strain>
    </source>
</reference>
<keyword evidence="8 10" id="KW-0520">NAD</keyword>
<evidence type="ECO:0000256" key="8">
    <source>
        <dbReference type="ARBA" id="ARBA00023027"/>
    </source>
</evidence>
<evidence type="ECO:0000256" key="6">
    <source>
        <dbReference type="ARBA" id="ARBA00022857"/>
    </source>
</evidence>
<dbReference type="Proteomes" id="UP001378960">
    <property type="component" value="Unassembled WGS sequence"/>
</dbReference>
<feature type="binding site" evidence="10">
    <location>
        <position position="162"/>
    </location>
    <ligand>
        <name>(6S)-NADPHX</name>
        <dbReference type="ChEBI" id="CHEBI:64076"/>
    </ligand>
</feature>
<feature type="domain" description="YjeF N-terminal" evidence="11">
    <location>
        <begin position="10"/>
        <end position="225"/>
    </location>
</feature>
<evidence type="ECO:0000256" key="4">
    <source>
        <dbReference type="ARBA" id="ARBA00022723"/>
    </source>
</evidence>
<dbReference type="InterPro" id="IPR036652">
    <property type="entry name" value="YjeF_N_dom_sf"/>
</dbReference>
<comment type="function">
    <text evidence="10">Catalyzes the epimerization of the S- and R-forms of NAD(P)HX, a damaged form of NAD(P)H that is a result of enzymatic or heat-dependent hydration. This is a prerequisite for the S-specific NAD(P)H-hydrate dehydratase to allow the repair of both epimers of NAD(P)HX.</text>
</comment>
<comment type="catalytic activity">
    <reaction evidence="2 10">
        <text>(6R)-NADPHX = (6S)-NADPHX</text>
        <dbReference type="Rhea" id="RHEA:32227"/>
        <dbReference type="ChEBI" id="CHEBI:64076"/>
        <dbReference type="ChEBI" id="CHEBI:64077"/>
        <dbReference type="EC" id="5.1.99.6"/>
    </reaction>
</comment>
<dbReference type="SUPFAM" id="SSF64153">
    <property type="entry name" value="YjeF N-terminal domain-like"/>
    <property type="match status" value="1"/>
</dbReference>
<evidence type="ECO:0000256" key="10">
    <source>
        <dbReference type="HAMAP-Rule" id="MF_03159"/>
    </source>
</evidence>
<evidence type="ECO:0000256" key="2">
    <source>
        <dbReference type="ARBA" id="ARBA00000909"/>
    </source>
</evidence>
<evidence type="ECO:0000256" key="9">
    <source>
        <dbReference type="ARBA" id="ARBA00023235"/>
    </source>
</evidence>
<evidence type="ECO:0000313" key="13">
    <source>
        <dbReference type="Proteomes" id="UP001378960"/>
    </source>
</evidence>
<keyword evidence="7 10" id="KW-0630">Potassium</keyword>
<keyword evidence="10" id="KW-0963">Cytoplasm</keyword>
<keyword evidence="9 10" id="KW-0413">Isomerase</keyword>
<dbReference type="GO" id="GO:0046872">
    <property type="term" value="F:metal ion binding"/>
    <property type="evidence" value="ECO:0007669"/>
    <property type="project" value="UniProtKB-KW"/>
</dbReference>
<dbReference type="GO" id="GO:0052856">
    <property type="term" value="F:NAD(P)HX epimerase activity"/>
    <property type="evidence" value="ECO:0007669"/>
    <property type="project" value="UniProtKB-UniRule"/>
</dbReference>
<accession>A0AAV5R0Q4</accession>
<dbReference type="PANTHER" id="PTHR13232">
    <property type="entry name" value="NAD(P)H-HYDRATE EPIMERASE"/>
    <property type="match status" value="1"/>
</dbReference>
<evidence type="ECO:0000313" key="12">
    <source>
        <dbReference type="EMBL" id="GMM44850.1"/>
    </source>
</evidence>
<evidence type="ECO:0000256" key="7">
    <source>
        <dbReference type="ARBA" id="ARBA00022958"/>
    </source>
</evidence>
<keyword evidence="6" id="KW-0521">NADP</keyword>
<dbReference type="NCBIfam" id="TIGR00197">
    <property type="entry name" value="yjeF_nterm"/>
    <property type="match status" value="1"/>
</dbReference>
<protein>
    <recommendedName>
        <fullName evidence="3 10">NAD(P)H-hydrate epimerase</fullName>
        <ecNumber evidence="3 10">5.1.99.6</ecNumber>
    </recommendedName>
    <alternativeName>
        <fullName evidence="10">NAD(P)HX epimerase</fullName>
    </alternativeName>
</protein>
<comment type="caution">
    <text evidence="10">Lacks conserved residue(s) required for the propagation of feature annotation.</text>
</comment>
<feature type="binding site" evidence="10">
    <location>
        <begin position="60"/>
        <end position="64"/>
    </location>
    <ligand>
        <name>(6S)-NADPHX</name>
        <dbReference type="ChEBI" id="CHEBI:64076"/>
    </ligand>
</feature>
<dbReference type="InterPro" id="IPR032976">
    <property type="entry name" value="YJEFN_prot_NAXE-like"/>
</dbReference>
<comment type="caution">
    <text evidence="12">The sequence shown here is derived from an EMBL/GenBank/DDBJ whole genome shotgun (WGS) entry which is preliminary data.</text>
</comment>
<dbReference type="GO" id="GO:0000166">
    <property type="term" value="F:nucleotide binding"/>
    <property type="evidence" value="ECO:0007669"/>
    <property type="project" value="UniProtKB-KW"/>
</dbReference>
<evidence type="ECO:0000256" key="3">
    <source>
        <dbReference type="ARBA" id="ARBA00012228"/>
    </source>
</evidence>
<feature type="binding site" evidence="10">
    <location>
        <position position="165"/>
    </location>
    <ligand>
        <name>K(+)</name>
        <dbReference type="ChEBI" id="CHEBI:29103"/>
    </ligand>
</feature>
<gene>
    <name evidence="12" type="ORF">DAPK24_014250</name>
</gene>
<feature type="binding site" evidence="10">
    <location>
        <begin position="128"/>
        <end position="134"/>
    </location>
    <ligand>
        <name>(6S)-NADPHX</name>
        <dbReference type="ChEBI" id="CHEBI:64076"/>
    </ligand>
</feature>
<dbReference type="InterPro" id="IPR004443">
    <property type="entry name" value="YjeF_N_dom"/>
</dbReference>
<evidence type="ECO:0000259" key="11">
    <source>
        <dbReference type="PROSITE" id="PS51385"/>
    </source>
</evidence>
<dbReference type="PROSITE" id="PS51385">
    <property type="entry name" value="YJEF_N"/>
    <property type="match status" value="1"/>
</dbReference>
<dbReference type="EC" id="5.1.99.6" evidence="3 10"/>
<evidence type="ECO:0000256" key="5">
    <source>
        <dbReference type="ARBA" id="ARBA00022741"/>
    </source>
</evidence>
<dbReference type="Gene3D" id="3.40.50.10260">
    <property type="entry name" value="YjeF N-terminal domain"/>
    <property type="match status" value="1"/>
</dbReference>
<proteinExistence type="inferred from homology"/>
<keyword evidence="5 10" id="KW-0547">Nucleotide-binding</keyword>
<comment type="subcellular location">
    <subcellularLocation>
        <location evidence="10">Cytoplasm</location>
    </subcellularLocation>
    <subcellularLocation>
        <location evidence="10">Mitochondrion</location>
    </subcellularLocation>
</comment>
<dbReference type="GO" id="GO:0005739">
    <property type="term" value="C:mitochondrion"/>
    <property type="evidence" value="ECO:0007669"/>
    <property type="project" value="UniProtKB-SubCell"/>
</dbReference>
<feature type="binding site" evidence="10">
    <location>
        <position position="124"/>
    </location>
    <ligand>
        <name>K(+)</name>
        <dbReference type="ChEBI" id="CHEBI:29103"/>
    </ligand>
</feature>
<feature type="binding site" evidence="10">
    <location>
        <position position="61"/>
    </location>
    <ligand>
        <name>K(+)</name>
        <dbReference type="ChEBI" id="CHEBI:29103"/>
    </ligand>
</feature>
<keyword evidence="10" id="KW-0496">Mitochondrion</keyword>